<accession>A0ACC0JTY1</accession>
<keyword evidence="2" id="KW-1185">Reference proteome</keyword>
<comment type="caution">
    <text evidence="1">The sequence shown here is derived from an EMBL/GenBank/DDBJ whole genome shotgun (WGS) entry which is preliminary data.</text>
</comment>
<sequence length="1185" mass="133215">MNSSMMFKDDALVGSEVDSDVTVNDYLRNILNLRGTKYMCKEGGCGACIVAVTAPDPYTGGRRRMSVNSCLVSITSCQDWEITTIEGIGDRRTGYHPVQRTLAEYNGTQCGYCSVGWVMSMYSLLEANHYDLTQHQIENSFGSNLCRCTGYRPILDAFKSFAKDAPKPNKIIDIEDLKICKKSCNKPCKGKDWCVVDKKDTGTEKIKKIILKDNHVWYRVYEIHHIFEVLKKEGHDYMFVGGNTGRGAYPIFAFPRVLIDIAPVLELKTHFIDQNLVLGAATTLTDTIDLFYKLSKTNEEFRYLAKLAEHLELVAHIPVRNIMPRAQSAHAQVNAAFLYEFEQDKETVRSVRIVIGGISADFVHAWKTERYIAGKMVFKDEVLHGALNELKEDLSVAEQIAGEMKPEFKIKCALGLLYKGLLTIIPENRLNPRYRSGIQDFRRTRPLSKGSQEFDTNPLTWPITEPSPKVEALIQTSGEAFYVNDLPTQPREVFCAFVTSDVCTGEILEIDPSPALKIPGVLAFFSAKDIPGTNNFLPPSVPTYTTPEEIFCDGKIKYYDQAIGVIVAETEKLANRAALLVQIKYSKDTRKPVIFIEEAKQDPNRVSLFYVLPPRDRGANVQRVIKDSHKILWQHHFTYETLQTEARPSDDGLDAFCSTQWSDAVQVTIASTLNIEQNRINLEVPRCGGAYGLKISRPNHIAAVCALVSYLMNRPCRFNLGLQATFRVIGKRPPVTVDFEVGVDNRGEIQYLEYNLYQDQGYVLSDQLVNVTVSAIKNTYQNLRWSYKIYNVLTDTASNTWARSPGSLEAISFTELIMEEISYVLNRDSIEVRRANLNPQYPEVPEMLTQLVEEAEYNKRKRLVEEFNSKNRWKKRGLRTAIMSWPVVVIGGYQVFLTVLHSDGTVIVNHGGIELGQGVNTKVIQVVAYTLNISTSKVKVKGVNTETNANNITTGGSRTTGAVYFGAIKCCQLLLDRLSAIRDTMTDATWEQLIQAAYLSGINLQTTYYTTSNDYAPYRVGGVAMAECEVDILTGEHEILRVDIIEDCGTSVNPEIDIGQIEGSFIMGVGYWTSEHVIYDEKTGELLTDRTWYYHVPCAKDIPLDFRIKIRKNSYNPLVALGGKAVGEPATCLAICVAFAIREALAASREETGYPKTEWFRVDGPFTLEANVLSADVRLDEFKYK</sequence>
<dbReference type="Proteomes" id="UP001064048">
    <property type="component" value="Chromosome 3"/>
</dbReference>
<reference evidence="1 2" key="1">
    <citation type="journal article" date="2022" name="Genome Biol. Evol.">
        <title>The Spruce Budworm Genome: Reconstructing the Evolutionary History of Antifreeze Proteins.</title>
        <authorList>
            <person name="Beliveau C."/>
            <person name="Gagne P."/>
            <person name="Picq S."/>
            <person name="Vernygora O."/>
            <person name="Keeling C.I."/>
            <person name="Pinkney K."/>
            <person name="Doucet D."/>
            <person name="Wen F."/>
            <person name="Johnston J.S."/>
            <person name="Maaroufi H."/>
            <person name="Boyle B."/>
            <person name="Laroche J."/>
            <person name="Dewar K."/>
            <person name="Juretic N."/>
            <person name="Blackburn G."/>
            <person name="Nisole A."/>
            <person name="Brunet B."/>
            <person name="Brandao M."/>
            <person name="Lumley L."/>
            <person name="Duan J."/>
            <person name="Quan G."/>
            <person name="Lucarotti C.J."/>
            <person name="Roe A.D."/>
            <person name="Sperling F.A.H."/>
            <person name="Levesque R.C."/>
            <person name="Cusson M."/>
        </authorList>
    </citation>
    <scope>NUCLEOTIDE SEQUENCE [LARGE SCALE GENOMIC DNA]</scope>
    <source>
        <strain evidence="1">Glfc:IPQL:Cfum</strain>
    </source>
</reference>
<evidence type="ECO:0000313" key="1">
    <source>
        <dbReference type="EMBL" id="KAI8427486.1"/>
    </source>
</evidence>
<organism evidence="1 2">
    <name type="scientific">Choristoneura fumiferana</name>
    <name type="common">Spruce budworm moth</name>
    <name type="synonym">Archips fumiferana</name>
    <dbReference type="NCBI Taxonomy" id="7141"/>
    <lineage>
        <taxon>Eukaryota</taxon>
        <taxon>Metazoa</taxon>
        <taxon>Ecdysozoa</taxon>
        <taxon>Arthropoda</taxon>
        <taxon>Hexapoda</taxon>
        <taxon>Insecta</taxon>
        <taxon>Pterygota</taxon>
        <taxon>Neoptera</taxon>
        <taxon>Endopterygota</taxon>
        <taxon>Lepidoptera</taxon>
        <taxon>Glossata</taxon>
        <taxon>Ditrysia</taxon>
        <taxon>Tortricoidea</taxon>
        <taxon>Tortricidae</taxon>
        <taxon>Tortricinae</taxon>
        <taxon>Choristoneura</taxon>
    </lineage>
</organism>
<protein>
    <submittedName>
        <fullName evidence="1">Uncharacterized protein</fullName>
    </submittedName>
</protein>
<name>A0ACC0JTY1_CHOFU</name>
<dbReference type="EMBL" id="CM046103">
    <property type="protein sequence ID" value="KAI8427486.1"/>
    <property type="molecule type" value="Genomic_DNA"/>
</dbReference>
<proteinExistence type="predicted"/>
<gene>
    <name evidence="1" type="ORF">MSG28_002019</name>
</gene>
<evidence type="ECO:0000313" key="2">
    <source>
        <dbReference type="Proteomes" id="UP001064048"/>
    </source>
</evidence>